<sequence>MCELRAPDRRPRPEILPGLRPGHADASHRLAFMAHELEHSVLHMDRGILYSLKELMLRPGRLMRDYIEGRRARQAKPLLLLMVMAAAVVFLSKYILGAGVIDGSLPQVDFQAAGAGGKNSLDPAAMQAAFATVGDLMDRNFAAFTLLLLPFEAAAFRLAFGRVGKLNYPEWLAITAFLTVQAFVFWIIALPLQRWFPYVQNLVMWVAMGYGVFSLVQFFSGYPRWKSALRAMAGFGAFLLVGGLVTVVLVVALLVKSMAG</sequence>
<keyword evidence="2" id="KW-0472">Membrane</keyword>
<feature type="region of interest" description="Disordered" evidence="1">
    <location>
        <begin position="1"/>
        <end position="21"/>
    </location>
</feature>
<feature type="transmembrane region" description="Helical" evidence="2">
    <location>
        <begin position="78"/>
        <end position="96"/>
    </location>
</feature>
<gene>
    <name evidence="3" type="ORF">CSC65_02385</name>
</gene>
<keyword evidence="2" id="KW-1133">Transmembrane helix</keyword>
<feature type="compositionally biased region" description="Basic and acidic residues" evidence="1">
    <location>
        <begin position="1"/>
        <end position="13"/>
    </location>
</feature>
<feature type="transmembrane region" description="Helical" evidence="2">
    <location>
        <begin position="198"/>
        <end position="219"/>
    </location>
</feature>
<evidence type="ECO:0000256" key="1">
    <source>
        <dbReference type="SAM" id="MobiDB-lite"/>
    </source>
</evidence>
<reference evidence="3 4" key="1">
    <citation type="submission" date="2017-10" db="EMBL/GenBank/DDBJ databases">
        <title>Whole genome sequencing of members of genus Pseudoxanthomonas.</title>
        <authorList>
            <person name="Kumar S."/>
            <person name="Bansal K."/>
            <person name="Kaur A."/>
            <person name="Patil P."/>
            <person name="Sharma S."/>
            <person name="Patil P.B."/>
        </authorList>
    </citation>
    <scope>NUCLEOTIDE SEQUENCE [LARGE SCALE GENOMIC DNA]</scope>
    <source>
        <strain evidence="3 4">DSM 17801</strain>
    </source>
</reference>
<feature type="transmembrane region" description="Helical" evidence="2">
    <location>
        <begin position="172"/>
        <end position="192"/>
    </location>
</feature>
<evidence type="ECO:0000313" key="4">
    <source>
        <dbReference type="Proteomes" id="UP000788419"/>
    </source>
</evidence>
<evidence type="ECO:0000256" key="2">
    <source>
        <dbReference type="SAM" id="Phobius"/>
    </source>
</evidence>
<accession>A0ABQ6ZAK3</accession>
<comment type="caution">
    <text evidence="3">The sequence shown here is derived from an EMBL/GenBank/DDBJ whole genome shotgun (WGS) entry which is preliminary data.</text>
</comment>
<organism evidence="3 4">
    <name type="scientific">Pseudoxanthomonas daejeonensis</name>
    <dbReference type="NCBI Taxonomy" id="266062"/>
    <lineage>
        <taxon>Bacteria</taxon>
        <taxon>Pseudomonadati</taxon>
        <taxon>Pseudomonadota</taxon>
        <taxon>Gammaproteobacteria</taxon>
        <taxon>Lysobacterales</taxon>
        <taxon>Lysobacteraceae</taxon>
        <taxon>Pseudoxanthomonas</taxon>
    </lineage>
</organism>
<evidence type="ECO:0000313" key="3">
    <source>
        <dbReference type="EMBL" id="KAF1696905.1"/>
    </source>
</evidence>
<proteinExistence type="predicted"/>
<dbReference type="Pfam" id="PF12412">
    <property type="entry name" value="DUF3667"/>
    <property type="match status" value="1"/>
</dbReference>
<feature type="transmembrane region" description="Helical" evidence="2">
    <location>
        <begin position="141"/>
        <end position="160"/>
    </location>
</feature>
<dbReference type="InterPro" id="IPR022134">
    <property type="entry name" value="DUF3667"/>
</dbReference>
<dbReference type="Proteomes" id="UP000788419">
    <property type="component" value="Unassembled WGS sequence"/>
</dbReference>
<evidence type="ECO:0008006" key="5">
    <source>
        <dbReference type="Google" id="ProtNLM"/>
    </source>
</evidence>
<feature type="transmembrane region" description="Helical" evidence="2">
    <location>
        <begin position="231"/>
        <end position="255"/>
    </location>
</feature>
<name>A0ABQ6ZAK3_9GAMM</name>
<protein>
    <recommendedName>
        <fullName evidence="5">Peptidase M48 domain-containing protein</fullName>
    </recommendedName>
</protein>
<dbReference type="EMBL" id="PDWN01000002">
    <property type="protein sequence ID" value="KAF1696905.1"/>
    <property type="molecule type" value="Genomic_DNA"/>
</dbReference>
<keyword evidence="4" id="KW-1185">Reference proteome</keyword>
<keyword evidence="2" id="KW-0812">Transmembrane</keyword>